<accession>A0ABX7BK95</accession>
<dbReference type="InterPro" id="IPR041489">
    <property type="entry name" value="PDZ_6"/>
</dbReference>
<dbReference type="PANTHER" id="PTHR22939:SF129">
    <property type="entry name" value="SERINE PROTEASE HTRA2, MITOCHONDRIAL"/>
    <property type="match status" value="1"/>
</dbReference>
<keyword evidence="5" id="KW-0732">Signal</keyword>
<keyword evidence="3" id="KW-0378">Hydrolase</keyword>
<evidence type="ECO:0000256" key="1">
    <source>
        <dbReference type="ARBA" id="ARBA00010541"/>
    </source>
</evidence>
<organism evidence="7 8">
    <name type="scientific">Brevundimonas vitisensis</name>
    <dbReference type="NCBI Taxonomy" id="2800818"/>
    <lineage>
        <taxon>Bacteria</taxon>
        <taxon>Pseudomonadati</taxon>
        <taxon>Pseudomonadota</taxon>
        <taxon>Alphaproteobacteria</taxon>
        <taxon>Caulobacterales</taxon>
        <taxon>Caulobacteraceae</taxon>
        <taxon>Brevundimonas</taxon>
    </lineage>
</organism>
<dbReference type="InterPro" id="IPR001478">
    <property type="entry name" value="PDZ"/>
</dbReference>
<evidence type="ECO:0000313" key="8">
    <source>
        <dbReference type="Proteomes" id="UP000595448"/>
    </source>
</evidence>
<proteinExistence type="inferred from homology"/>
<dbReference type="InterPro" id="IPR001940">
    <property type="entry name" value="Peptidase_S1C"/>
</dbReference>
<evidence type="ECO:0000256" key="4">
    <source>
        <dbReference type="ARBA" id="ARBA00022825"/>
    </source>
</evidence>
<name>A0ABX7BK95_9CAUL</name>
<feature type="signal peptide" evidence="5">
    <location>
        <begin position="1"/>
        <end position="30"/>
    </location>
</feature>
<protein>
    <submittedName>
        <fullName evidence="7">Trypsin-like peptidase domain-containing protein</fullName>
    </submittedName>
</protein>
<dbReference type="PRINTS" id="PR00834">
    <property type="entry name" value="PROTEASES2C"/>
</dbReference>
<comment type="similarity">
    <text evidence="1">Belongs to the peptidase S1C family.</text>
</comment>
<dbReference type="InterPro" id="IPR009003">
    <property type="entry name" value="Peptidase_S1_PA"/>
</dbReference>
<dbReference type="InterPro" id="IPR036034">
    <property type="entry name" value="PDZ_sf"/>
</dbReference>
<feature type="domain" description="PDZ" evidence="6">
    <location>
        <begin position="264"/>
        <end position="340"/>
    </location>
</feature>
<dbReference type="Pfam" id="PF13180">
    <property type="entry name" value="PDZ_2"/>
    <property type="match status" value="1"/>
</dbReference>
<evidence type="ECO:0000256" key="2">
    <source>
        <dbReference type="ARBA" id="ARBA00022670"/>
    </source>
</evidence>
<dbReference type="Gene3D" id="2.30.42.10">
    <property type="match status" value="2"/>
</dbReference>
<evidence type="ECO:0000256" key="5">
    <source>
        <dbReference type="SAM" id="SignalP"/>
    </source>
</evidence>
<keyword evidence="4" id="KW-0720">Serine protease</keyword>
<evidence type="ECO:0000313" key="7">
    <source>
        <dbReference type="EMBL" id="QQQ17687.1"/>
    </source>
</evidence>
<dbReference type="Proteomes" id="UP000595448">
    <property type="component" value="Chromosome"/>
</dbReference>
<dbReference type="Pfam" id="PF17820">
    <property type="entry name" value="PDZ_6"/>
    <property type="match status" value="1"/>
</dbReference>
<feature type="chain" id="PRO_5046247946" evidence="5">
    <location>
        <begin position="31"/>
        <end position="446"/>
    </location>
</feature>
<sequence length="446" mass="45039">MQGSIGRKATLASVAAVLAMTGFAAGSAQAQSAQDPIPYDRSRGVFSFAAGLERSLPAVVQVTTLGRSEGPSSGDAEPMAIGSGSGVIIDAREGIVVTNHHVVENGQKFTVDMSDGRLFDAVLIGADKATDIAVLRIEASGLSQVTVADSDTLRTGDLAFAVGYPLGLDQTLTMGVISGLGRSGLGDAVEDYIQTDAAVNSGNSGGPLLDSRGRLIGINTSILSGGGGGNDGIAFAVPTRIMMYVVDQLRTYGEVRRGGIGAILGSLNAERARELGLGIVRGAIVDDVAPGSPAEAAGLRRNDVITRIQNRPVANAGSVLASIGIAQPGTRLEVDYLRDGREGSASFVVETPSTPRLVVGTSAVQAFGAGFRDQPHSDGTVAVLVTAVEGGSAAAAADLRAGDVVTAVGGMAIADLSALSRAVPAEGPVTFTVARGEETVDITVGS</sequence>
<dbReference type="Pfam" id="PF13365">
    <property type="entry name" value="Trypsin_2"/>
    <property type="match status" value="1"/>
</dbReference>
<dbReference type="RefSeq" id="WP_201102061.1">
    <property type="nucleotide sequence ID" value="NZ_CP067977.1"/>
</dbReference>
<dbReference type="SUPFAM" id="SSF50156">
    <property type="entry name" value="PDZ domain-like"/>
    <property type="match status" value="2"/>
</dbReference>
<reference evidence="7 8" key="1">
    <citation type="submission" date="2021-01" db="EMBL/GenBank/DDBJ databases">
        <title>Brevundimonas vitis sp. nov., an bacterium isolated from grape (Vitis vinifera).</title>
        <authorList>
            <person name="Jiang L."/>
            <person name="Lee J."/>
        </authorList>
    </citation>
    <scope>NUCLEOTIDE SEQUENCE [LARGE SCALE GENOMIC DNA]</scope>
    <source>
        <strain evidence="7 8">GRTSA-9</strain>
    </source>
</reference>
<dbReference type="PANTHER" id="PTHR22939">
    <property type="entry name" value="SERINE PROTEASE FAMILY S1C HTRA-RELATED"/>
    <property type="match status" value="1"/>
</dbReference>
<feature type="domain" description="PDZ" evidence="6">
    <location>
        <begin position="356"/>
        <end position="437"/>
    </location>
</feature>
<dbReference type="SMART" id="SM00228">
    <property type="entry name" value="PDZ"/>
    <property type="match status" value="2"/>
</dbReference>
<evidence type="ECO:0000259" key="6">
    <source>
        <dbReference type="PROSITE" id="PS50106"/>
    </source>
</evidence>
<dbReference type="Gene3D" id="2.40.10.120">
    <property type="match status" value="1"/>
</dbReference>
<dbReference type="SUPFAM" id="SSF50494">
    <property type="entry name" value="Trypsin-like serine proteases"/>
    <property type="match status" value="1"/>
</dbReference>
<keyword evidence="8" id="KW-1185">Reference proteome</keyword>
<keyword evidence="2" id="KW-0645">Protease</keyword>
<gene>
    <name evidence="7" type="ORF">JIP62_10090</name>
</gene>
<evidence type="ECO:0000256" key="3">
    <source>
        <dbReference type="ARBA" id="ARBA00022801"/>
    </source>
</evidence>
<dbReference type="EMBL" id="CP067977">
    <property type="protein sequence ID" value="QQQ17687.1"/>
    <property type="molecule type" value="Genomic_DNA"/>
</dbReference>
<dbReference type="PROSITE" id="PS50106">
    <property type="entry name" value="PDZ"/>
    <property type="match status" value="2"/>
</dbReference>